<evidence type="ECO:0000256" key="2">
    <source>
        <dbReference type="ARBA" id="ARBA00022475"/>
    </source>
</evidence>
<dbReference type="RefSeq" id="XP_038070093.1">
    <property type="nucleotide sequence ID" value="XM_038214165.1"/>
</dbReference>
<dbReference type="InterPro" id="IPR000276">
    <property type="entry name" value="GPCR_Rhodpsn"/>
</dbReference>
<dbReference type="InterPro" id="IPR050569">
    <property type="entry name" value="TAAR"/>
</dbReference>
<evidence type="ECO:0000313" key="11">
    <source>
        <dbReference type="EnsemblMetazoa" id="XP_038070093.1"/>
    </source>
</evidence>
<dbReference type="EnsemblMetazoa" id="XM_038214165.1">
    <property type="protein sequence ID" value="XP_038070093.1"/>
    <property type="gene ID" value="LOC119739287"/>
</dbReference>
<keyword evidence="12" id="KW-1185">Reference proteome</keyword>
<feature type="domain" description="G-protein coupled receptors family 1 profile" evidence="10">
    <location>
        <begin position="105"/>
        <end position="367"/>
    </location>
</feature>
<evidence type="ECO:0000256" key="3">
    <source>
        <dbReference type="ARBA" id="ARBA00022692"/>
    </source>
</evidence>
<dbReference type="AlphaFoldDB" id="A0A914B2E9"/>
<dbReference type="Proteomes" id="UP000887568">
    <property type="component" value="Unplaced"/>
</dbReference>
<feature type="transmembrane region" description="Helical" evidence="9">
    <location>
        <begin position="313"/>
        <end position="336"/>
    </location>
</feature>
<evidence type="ECO:0000256" key="8">
    <source>
        <dbReference type="ARBA" id="ARBA00023224"/>
    </source>
</evidence>
<dbReference type="CDD" id="cd00637">
    <property type="entry name" value="7tm_classA_rhodopsin-like"/>
    <property type="match status" value="1"/>
</dbReference>
<dbReference type="Pfam" id="PF00001">
    <property type="entry name" value="7tm_1"/>
    <property type="match status" value="1"/>
</dbReference>
<comment type="subcellular location">
    <subcellularLocation>
        <location evidence="1">Cell membrane</location>
        <topology evidence="1">Multi-pass membrane protein</topology>
    </subcellularLocation>
</comment>
<keyword evidence="3 9" id="KW-0812">Transmembrane</keyword>
<sequence length="391" mass="44641">MKLLRNISRGPLSPGNGQWRNFSEENPHFSNDWVSPFGNGQQHQRPPFWNERGGNFSEFGNWRDGNGSQLEQGSCRQFDNLHDLEIFTAIKYALLLPLSILLAAIDLYIIFAICRNRNLRSISNYFLANLLASELVYKLLMCFNNELLVSPDGCVQCENSYLYVFALTSMHLIYFLSGICVAVDKYIKITRPLRYAAMVTRRVCIVVVTIAWVSALAGGGLASLLFQYLVGCTTPRALQSHLQTTMLFLSDGIVLPMVMIIMCLNIKIICIARHQARAIANMAPQHHANSDNRNDTSDQQQQAVRKSTRYFKAFLWSFVLVWVPSVMVTNICYILPFSRGNLSWFIGIRNAMNVLGLCQMLYGTVVLTLKQEQFRELWRGHWQTIKQKLHI</sequence>
<organism evidence="11 12">
    <name type="scientific">Patiria miniata</name>
    <name type="common">Bat star</name>
    <name type="synonym">Asterina miniata</name>
    <dbReference type="NCBI Taxonomy" id="46514"/>
    <lineage>
        <taxon>Eukaryota</taxon>
        <taxon>Metazoa</taxon>
        <taxon>Echinodermata</taxon>
        <taxon>Eleutherozoa</taxon>
        <taxon>Asterozoa</taxon>
        <taxon>Asteroidea</taxon>
        <taxon>Valvatacea</taxon>
        <taxon>Valvatida</taxon>
        <taxon>Asterinidae</taxon>
        <taxon>Patiria</taxon>
    </lineage>
</organism>
<dbReference type="SUPFAM" id="SSF81321">
    <property type="entry name" value="Family A G protein-coupled receptor-like"/>
    <property type="match status" value="1"/>
</dbReference>
<evidence type="ECO:0000256" key="6">
    <source>
        <dbReference type="ARBA" id="ARBA00023136"/>
    </source>
</evidence>
<keyword evidence="2" id="KW-1003">Cell membrane</keyword>
<protein>
    <recommendedName>
        <fullName evidence="10">G-protein coupled receptors family 1 profile domain-containing protein</fullName>
    </recommendedName>
</protein>
<keyword evidence="5" id="KW-0297">G-protein coupled receptor</keyword>
<feature type="transmembrane region" description="Helical" evidence="9">
    <location>
        <begin position="122"/>
        <end position="140"/>
    </location>
</feature>
<evidence type="ECO:0000256" key="4">
    <source>
        <dbReference type="ARBA" id="ARBA00022989"/>
    </source>
</evidence>
<proteinExistence type="predicted"/>
<feature type="transmembrane region" description="Helical" evidence="9">
    <location>
        <begin position="342"/>
        <end position="369"/>
    </location>
</feature>
<dbReference type="PANTHER" id="PTHR24249">
    <property type="entry name" value="HISTAMINE RECEPTOR-RELATED G-PROTEIN COUPLED RECEPTOR"/>
    <property type="match status" value="1"/>
</dbReference>
<evidence type="ECO:0000259" key="10">
    <source>
        <dbReference type="PROSITE" id="PS50262"/>
    </source>
</evidence>
<feature type="transmembrane region" description="Helical" evidence="9">
    <location>
        <begin position="246"/>
        <end position="272"/>
    </location>
</feature>
<dbReference type="InterPro" id="IPR017452">
    <property type="entry name" value="GPCR_Rhodpsn_7TM"/>
</dbReference>
<keyword evidence="8" id="KW-0807">Transducer</keyword>
<evidence type="ECO:0000256" key="9">
    <source>
        <dbReference type="SAM" id="Phobius"/>
    </source>
</evidence>
<feature type="transmembrane region" description="Helical" evidence="9">
    <location>
        <begin position="203"/>
        <end position="226"/>
    </location>
</feature>
<feature type="transmembrane region" description="Helical" evidence="9">
    <location>
        <begin position="89"/>
        <end position="110"/>
    </location>
</feature>
<dbReference type="GeneID" id="119739287"/>
<keyword evidence="4 9" id="KW-1133">Transmembrane helix</keyword>
<evidence type="ECO:0000256" key="7">
    <source>
        <dbReference type="ARBA" id="ARBA00023170"/>
    </source>
</evidence>
<name>A0A914B2E9_PATMI</name>
<reference evidence="11" key="1">
    <citation type="submission" date="2022-11" db="UniProtKB">
        <authorList>
            <consortium name="EnsemblMetazoa"/>
        </authorList>
    </citation>
    <scope>IDENTIFICATION</scope>
</reference>
<dbReference type="OrthoDB" id="9444602at2759"/>
<evidence type="ECO:0000256" key="1">
    <source>
        <dbReference type="ARBA" id="ARBA00004651"/>
    </source>
</evidence>
<dbReference type="GO" id="GO:0005886">
    <property type="term" value="C:plasma membrane"/>
    <property type="evidence" value="ECO:0007669"/>
    <property type="project" value="UniProtKB-SubCell"/>
</dbReference>
<keyword evidence="6 9" id="KW-0472">Membrane</keyword>
<keyword evidence="7" id="KW-0675">Receptor</keyword>
<evidence type="ECO:0000256" key="5">
    <source>
        <dbReference type="ARBA" id="ARBA00023040"/>
    </source>
</evidence>
<accession>A0A914B2E9</accession>
<dbReference type="Gene3D" id="1.20.1070.10">
    <property type="entry name" value="Rhodopsin 7-helix transmembrane proteins"/>
    <property type="match status" value="1"/>
</dbReference>
<evidence type="ECO:0000313" key="12">
    <source>
        <dbReference type="Proteomes" id="UP000887568"/>
    </source>
</evidence>
<dbReference type="GO" id="GO:0004930">
    <property type="term" value="F:G protein-coupled receptor activity"/>
    <property type="evidence" value="ECO:0007669"/>
    <property type="project" value="UniProtKB-KW"/>
</dbReference>
<feature type="transmembrane region" description="Helical" evidence="9">
    <location>
        <begin position="160"/>
        <end position="183"/>
    </location>
</feature>
<dbReference type="PROSITE" id="PS50262">
    <property type="entry name" value="G_PROTEIN_RECEP_F1_2"/>
    <property type="match status" value="1"/>
</dbReference>
<dbReference type="PANTHER" id="PTHR24249:SF420">
    <property type="entry name" value="G-PROTEIN COUPLED RECEPTORS FAMILY 1 PROFILE DOMAIN-CONTAINING PROTEIN"/>
    <property type="match status" value="1"/>
</dbReference>